<evidence type="ECO:0000313" key="3">
    <source>
        <dbReference type="Proteomes" id="UP000656548"/>
    </source>
</evidence>
<dbReference type="Gene3D" id="2.60.120.10">
    <property type="entry name" value="Jelly Rolls"/>
    <property type="match status" value="1"/>
</dbReference>
<dbReference type="Proteomes" id="UP000656548">
    <property type="component" value="Unassembled WGS sequence"/>
</dbReference>
<accession>A0ABR9L940</accession>
<dbReference type="EMBL" id="JADBEJ010000004">
    <property type="protein sequence ID" value="MBE1576837.1"/>
    <property type="molecule type" value="Genomic_DNA"/>
</dbReference>
<keyword evidence="3" id="KW-1185">Reference proteome</keyword>
<gene>
    <name evidence="2" type="ORF">H4W30_003884</name>
</gene>
<sequence>MTSTPKSWVSLSTVEGLPLIGGQGRFRTLATAEGGLAYEICYPAGVASPVHSHDHDSIVYLVSGSLRGTIDGREVTLEAGGTIVHPRGVPHSVEAIVDSRWVEFKTPLPARPPIAE</sequence>
<proteinExistence type="predicted"/>
<dbReference type="InterPro" id="IPR013096">
    <property type="entry name" value="Cupin_2"/>
</dbReference>
<dbReference type="Pfam" id="PF07883">
    <property type="entry name" value="Cupin_2"/>
    <property type="match status" value="1"/>
</dbReference>
<evidence type="ECO:0000259" key="1">
    <source>
        <dbReference type="Pfam" id="PF07883"/>
    </source>
</evidence>
<organism evidence="2 3">
    <name type="scientific">Amycolatopsis roodepoortensis</name>
    <dbReference type="NCBI Taxonomy" id="700274"/>
    <lineage>
        <taxon>Bacteria</taxon>
        <taxon>Bacillati</taxon>
        <taxon>Actinomycetota</taxon>
        <taxon>Actinomycetes</taxon>
        <taxon>Pseudonocardiales</taxon>
        <taxon>Pseudonocardiaceae</taxon>
        <taxon>Amycolatopsis</taxon>
    </lineage>
</organism>
<protein>
    <submittedName>
        <fullName evidence="2">Quercetin dioxygenase-like cupin family protein</fullName>
    </submittedName>
</protein>
<dbReference type="InterPro" id="IPR014710">
    <property type="entry name" value="RmlC-like_jellyroll"/>
</dbReference>
<name>A0ABR9L940_9PSEU</name>
<dbReference type="InterPro" id="IPR011051">
    <property type="entry name" value="RmlC_Cupin_sf"/>
</dbReference>
<feature type="domain" description="Cupin type-2" evidence="1">
    <location>
        <begin position="40"/>
        <end position="96"/>
    </location>
</feature>
<comment type="caution">
    <text evidence="2">The sequence shown here is derived from an EMBL/GenBank/DDBJ whole genome shotgun (WGS) entry which is preliminary data.</text>
</comment>
<dbReference type="SUPFAM" id="SSF51182">
    <property type="entry name" value="RmlC-like cupins"/>
    <property type="match status" value="1"/>
</dbReference>
<dbReference type="RefSeq" id="WP_192744013.1">
    <property type="nucleotide sequence ID" value="NZ_JADBEJ010000004.1"/>
</dbReference>
<evidence type="ECO:0000313" key="2">
    <source>
        <dbReference type="EMBL" id="MBE1576837.1"/>
    </source>
</evidence>
<reference evidence="2 3" key="1">
    <citation type="submission" date="2020-10" db="EMBL/GenBank/DDBJ databases">
        <title>Sequencing the genomes of 1000 actinobacteria strains.</title>
        <authorList>
            <person name="Klenk H.-P."/>
        </authorList>
    </citation>
    <scope>NUCLEOTIDE SEQUENCE [LARGE SCALE GENOMIC DNA]</scope>
    <source>
        <strain evidence="2 3">DSM 46661</strain>
    </source>
</reference>